<dbReference type="AlphaFoldDB" id="A0A9E8RZQ2"/>
<dbReference type="Gene3D" id="3.40.50.2300">
    <property type="match status" value="1"/>
</dbReference>
<dbReference type="GO" id="GO:0005737">
    <property type="term" value="C:cytoplasm"/>
    <property type="evidence" value="ECO:0007669"/>
    <property type="project" value="UniProtKB-SubCell"/>
</dbReference>
<dbReference type="InterPro" id="IPR036388">
    <property type="entry name" value="WH-like_DNA-bd_sf"/>
</dbReference>
<dbReference type="GO" id="GO:0000160">
    <property type="term" value="P:phosphorelay signal transduction system"/>
    <property type="evidence" value="ECO:0007669"/>
    <property type="project" value="UniProtKB-KW"/>
</dbReference>
<dbReference type="KEGG" id="fhl:OE105_09750"/>
<evidence type="ECO:0000256" key="4">
    <source>
        <dbReference type="ARBA" id="ARBA00023125"/>
    </source>
</evidence>
<feature type="modified residue" description="4-aspartylphosphate" evidence="6">
    <location>
        <position position="53"/>
    </location>
</feature>
<dbReference type="GO" id="GO:0003677">
    <property type="term" value="F:DNA binding"/>
    <property type="evidence" value="ECO:0007669"/>
    <property type="project" value="UniProtKB-KW"/>
</dbReference>
<keyword evidence="9" id="KW-1185">Reference proteome</keyword>
<dbReference type="SMART" id="SM01043">
    <property type="entry name" value="BTAD"/>
    <property type="match status" value="1"/>
</dbReference>
<dbReference type="Proteomes" id="UP001164726">
    <property type="component" value="Chromosome"/>
</dbReference>
<evidence type="ECO:0000256" key="2">
    <source>
        <dbReference type="ARBA" id="ARBA00023012"/>
    </source>
</evidence>
<gene>
    <name evidence="8" type="ORF">OE105_09750</name>
</gene>
<dbReference type="Gene3D" id="1.10.10.10">
    <property type="entry name" value="Winged helix-like DNA-binding domain superfamily/Winged helix DNA-binding domain"/>
    <property type="match status" value="1"/>
</dbReference>
<evidence type="ECO:0000256" key="3">
    <source>
        <dbReference type="ARBA" id="ARBA00023015"/>
    </source>
</evidence>
<dbReference type="PANTHER" id="PTHR35807">
    <property type="entry name" value="TRANSCRIPTIONAL REGULATOR REDD-RELATED"/>
    <property type="match status" value="1"/>
</dbReference>
<feature type="domain" description="Response regulatory" evidence="7">
    <location>
        <begin position="2"/>
        <end position="116"/>
    </location>
</feature>
<dbReference type="SUPFAM" id="SSF48452">
    <property type="entry name" value="TPR-like"/>
    <property type="match status" value="1"/>
</dbReference>
<evidence type="ECO:0000256" key="5">
    <source>
        <dbReference type="ARBA" id="ARBA00023163"/>
    </source>
</evidence>
<dbReference type="SUPFAM" id="SSF52172">
    <property type="entry name" value="CheY-like"/>
    <property type="match status" value="1"/>
</dbReference>
<keyword evidence="4" id="KW-0238">DNA-binding</keyword>
<proteinExistence type="predicted"/>
<evidence type="ECO:0000256" key="6">
    <source>
        <dbReference type="PROSITE-ProRule" id="PRU00169"/>
    </source>
</evidence>
<evidence type="ECO:0000313" key="8">
    <source>
        <dbReference type="EMBL" id="WAA11867.1"/>
    </source>
</evidence>
<dbReference type="GO" id="GO:0006355">
    <property type="term" value="P:regulation of DNA-templated transcription"/>
    <property type="evidence" value="ECO:0007669"/>
    <property type="project" value="InterPro"/>
</dbReference>
<dbReference type="Pfam" id="PF03704">
    <property type="entry name" value="BTAD"/>
    <property type="match status" value="1"/>
</dbReference>
<reference evidence="8" key="1">
    <citation type="submission" date="2022-09" db="EMBL/GenBank/DDBJ databases">
        <title>Complete Genomes of Fervidibacillus albus and Fervidibacillus halotolerans isolated from tidal flat sediments.</title>
        <authorList>
            <person name="Kwon K.K."/>
            <person name="Yang S.-H."/>
            <person name="Park M.J."/>
            <person name="Oh H.-M."/>
        </authorList>
    </citation>
    <scope>NUCLEOTIDE SEQUENCE</scope>
    <source>
        <strain evidence="8">MEBiC13594</strain>
    </source>
</reference>
<sequence>MRVILVDDEVLALHHMEKLLESIGNIAIVGKFSHPLDGLNASIQERPDVVFIDINMPELNGIAFAERLQRVYPDVIIVFVTAYDEYAVKAFDLDAVDYIVKPVQRKRLEETVRRLRKRIQIDDLPSDSSGMVCCFQSLRFKKSLTSSDFLDVRWRTSKARELFAFFIQHRERPVRKGILLELLWPEFDEKKGYSQLYITIYQIRKTLASINMNITISSFDNSYMLELNDVKLDVDLWEKGMSELNLETDANVSNVIKTMSLYQGDYLSEDGYHWAEQERERLRILWHHYQKQISEYYISKKNYTDAILLHQSEQMLHPYREQSYIMLMKLYDLLGDDNSVEKQYNFLRKMLEDEYDEKPNHSIEKWYRNWKLKKK</sequence>
<protein>
    <submittedName>
        <fullName evidence="8">Response regulator</fullName>
    </submittedName>
</protein>
<dbReference type="PANTHER" id="PTHR35807:SF2">
    <property type="entry name" value="TRANSCRIPTIONAL ACTIVATOR DOMAIN"/>
    <property type="match status" value="1"/>
</dbReference>
<organism evidence="8 9">
    <name type="scientific">Fervidibacillus halotolerans</name>
    <dbReference type="NCBI Taxonomy" id="2980027"/>
    <lineage>
        <taxon>Bacteria</taxon>
        <taxon>Bacillati</taxon>
        <taxon>Bacillota</taxon>
        <taxon>Bacilli</taxon>
        <taxon>Bacillales</taxon>
        <taxon>Bacillaceae</taxon>
        <taxon>Fervidibacillus</taxon>
    </lineage>
</organism>
<dbReference type="PROSITE" id="PS50110">
    <property type="entry name" value="RESPONSE_REGULATORY"/>
    <property type="match status" value="1"/>
</dbReference>
<evidence type="ECO:0000256" key="1">
    <source>
        <dbReference type="ARBA" id="ARBA00004496"/>
    </source>
</evidence>
<keyword evidence="6" id="KW-0597">Phosphoprotein</keyword>
<comment type="subcellular location">
    <subcellularLocation>
        <location evidence="1">Cytoplasm</location>
    </subcellularLocation>
</comment>
<dbReference type="EMBL" id="CP106877">
    <property type="protein sequence ID" value="WAA11867.1"/>
    <property type="molecule type" value="Genomic_DNA"/>
</dbReference>
<keyword evidence="5" id="KW-0804">Transcription</keyword>
<dbReference type="InterPro" id="IPR005158">
    <property type="entry name" value="BTAD"/>
</dbReference>
<dbReference type="SMART" id="SM00448">
    <property type="entry name" value="REC"/>
    <property type="match status" value="1"/>
</dbReference>
<evidence type="ECO:0000313" key="9">
    <source>
        <dbReference type="Proteomes" id="UP001164726"/>
    </source>
</evidence>
<dbReference type="RefSeq" id="WP_275419992.1">
    <property type="nucleotide sequence ID" value="NZ_CP106877.1"/>
</dbReference>
<dbReference type="Pfam" id="PF00072">
    <property type="entry name" value="Response_reg"/>
    <property type="match status" value="1"/>
</dbReference>
<evidence type="ECO:0000259" key="7">
    <source>
        <dbReference type="PROSITE" id="PS50110"/>
    </source>
</evidence>
<keyword evidence="2" id="KW-0902">Two-component regulatory system</keyword>
<dbReference type="Gene3D" id="1.25.40.10">
    <property type="entry name" value="Tetratricopeptide repeat domain"/>
    <property type="match status" value="1"/>
</dbReference>
<dbReference type="InterPro" id="IPR011006">
    <property type="entry name" value="CheY-like_superfamily"/>
</dbReference>
<dbReference type="InterPro" id="IPR001789">
    <property type="entry name" value="Sig_transdc_resp-reg_receiver"/>
</dbReference>
<dbReference type="InterPro" id="IPR051677">
    <property type="entry name" value="AfsR-DnrI-RedD_regulator"/>
</dbReference>
<accession>A0A9E8RZQ2</accession>
<name>A0A9E8RZQ2_9BACI</name>
<dbReference type="SUPFAM" id="SSF46894">
    <property type="entry name" value="C-terminal effector domain of the bipartite response regulators"/>
    <property type="match status" value="1"/>
</dbReference>
<dbReference type="InterPro" id="IPR016032">
    <property type="entry name" value="Sig_transdc_resp-reg_C-effctor"/>
</dbReference>
<dbReference type="InterPro" id="IPR011990">
    <property type="entry name" value="TPR-like_helical_dom_sf"/>
</dbReference>
<keyword evidence="3" id="KW-0805">Transcription regulation</keyword>